<dbReference type="InterPro" id="IPR029032">
    <property type="entry name" value="AhpD-like"/>
</dbReference>
<dbReference type="RefSeq" id="WP_149114578.1">
    <property type="nucleotide sequence ID" value="NZ_CP042425.1"/>
</dbReference>
<dbReference type="OrthoDB" id="284585at2"/>
<organism evidence="1 2">
    <name type="scientific">Limnoglobus roseus</name>
    <dbReference type="NCBI Taxonomy" id="2598579"/>
    <lineage>
        <taxon>Bacteria</taxon>
        <taxon>Pseudomonadati</taxon>
        <taxon>Planctomycetota</taxon>
        <taxon>Planctomycetia</taxon>
        <taxon>Gemmatales</taxon>
        <taxon>Gemmataceae</taxon>
        <taxon>Limnoglobus</taxon>
    </lineage>
</organism>
<dbReference type="SUPFAM" id="SSF69118">
    <property type="entry name" value="AhpD-like"/>
    <property type="match status" value="1"/>
</dbReference>
<dbReference type="Proteomes" id="UP000324974">
    <property type="component" value="Chromosome"/>
</dbReference>
<dbReference type="AlphaFoldDB" id="A0A5C1AQD2"/>
<protein>
    <submittedName>
        <fullName evidence="1">Carboxymuconolactone decarboxylase family protein</fullName>
    </submittedName>
</protein>
<gene>
    <name evidence="1" type="ORF">PX52LOC_07355</name>
</gene>
<evidence type="ECO:0000313" key="2">
    <source>
        <dbReference type="Proteomes" id="UP000324974"/>
    </source>
</evidence>
<dbReference type="KEGG" id="lrs:PX52LOC_07355"/>
<name>A0A5C1AQD2_9BACT</name>
<proteinExistence type="predicted"/>
<accession>A0A5C1AQD2</accession>
<evidence type="ECO:0000313" key="1">
    <source>
        <dbReference type="EMBL" id="QEL20263.1"/>
    </source>
</evidence>
<sequence>MTWIKTIPYDQGDEELKRTYEAVRALYPEEYGGPPVPSLLRSDGTADSIVAAHSLIPEAMRHMMSGLAVLLRPGLGLTRRQQEMIASVVSVRNGCFY</sequence>
<keyword evidence="2" id="KW-1185">Reference proteome</keyword>
<reference evidence="2" key="1">
    <citation type="submission" date="2019-08" db="EMBL/GenBank/DDBJ databases">
        <title>Limnoglobus roseus gen. nov., sp. nov., a novel freshwater planctomycete with a giant genome from the family Gemmataceae.</title>
        <authorList>
            <person name="Kulichevskaya I.S."/>
            <person name="Naumoff D.G."/>
            <person name="Miroshnikov K."/>
            <person name="Ivanova A."/>
            <person name="Philippov D.A."/>
            <person name="Hakobyan A."/>
            <person name="Rijpstra I.C."/>
            <person name="Sinninghe Damste J.S."/>
            <person name="Liesack W."/>
            <person name="Dedysh S.N."/>
        </authorList>
    </citation>
    <scope>NUCLEOTIDE SEQUENCE [LARGE SCALE GENOMIC DNA]</scope>
    <source>
        <strain evidence="2">PX52</strain>
    </source>
</reference>
<dbReference type="EMBL" id="CP042425">
    <property type="protein sequence ID" value="QEL20263.1"/>
    <property type="molecule type" value="Genomic_DNA"/>
</dbReference>
<dbReference type="Gene3D" id="1.20.1290.10">
    <property type="entry name" value="AhpD-like"/>
    <property type="match status" value="1"/>
</dbReference>